<name>A0ABY9EHS5_9GAMM</name>
<accession>A0ABY9EHS5</accession>
<reference evidence="1 2" key="1">
    <citation type="submission" date="2022-05" db="EMBL/GenBank/DDBJ databases">
        <title>Microbulbifer sp. nov., isolated from sponge.</title>
        <authorList>
            <person name="Gao L."/>
        </authorList>
    </citation>
    <scope>NUCLEOTIDE SEQUENCE [LARGE SCALE GENOMIC DNA]</scope>
    <source>
        <strain evidence="1 2">MI-G</strain>
    </source>
</reference>
<keyword evidence="2" id="KW-1185">Reference proteome</keyword>
<evidence type="ECO:0000313" key="2">
    <source>
        <dbReference type="Proteomes" id="UP001321520"/>
    </source>
</evidence>
<dbReference type="Proteomes" id="UP001321520">
    <property type="component" value="Chromosome"/>
</dbReference>
<organism evidence="1 2">
    <name type="scientific">Microbulbifer spongiae</name>
    <dbReference type="NCBI Taxonomy" id="2944933"/>
    <lineage>
        <taxon>Bacteria</taxon>
        <taxon>Pseudomonadati</taxon>
        <taxon>Pseudomonadota</taxon>
        <taxon>Gammaproteobacteria</taxon>
        <taxon>Cellvibrionales</taxon>
        <taxon>Microbulbiferaceae</taxon>
        <taxon>Microbulbifer</taxon>
    </lineage>
</organism>
<dbReference type="EMBL" id="CP098023">
    <property type="protein sequence ID" value="WKD51454.1"/>
    <property type="molecule type" value="Genomic_DNA"/>
</dbReference>
<gene>
    <name evidence="1" type="ORF">M8T91_08570</name>
</gene>
<dbReference type="RefSeq" id="WP_301418745.1">
    <property type="nucleotide sequence ID" value="NZ_CP098023.1"/>
</dbReference>
<proteinExistence type="predicted"/>
<evidence type="ECO:0000313" key="1">
    <source>
        <dbReference type="EMBL" id="WKD51454.1"/>
    </source>
</evidence>
<sequence length="180" mass="20456">MNTRDHLLEVLREEIASCESELEGVRKSLRYKVGGWVIEAFPFGSNTISVCFKLARVYLSRIKKRSTAATSAFPSKDSYHTRSLSKVVVLGSKLPTNLCAKAAWCTEDVELLTRRLDQDNLGGILILRKPDIRVLKRVERLRLIGWYVIWSPQKESLLGSEALVAYIKSHADQYLEESWG</sequence>
<protein>
    <submittedName>
        <fullName evidence="1">Uncharacterized protein</fullName>
    </submittedName>
</protein>